<protein>
    <recommendedName>
        <fullName evidence="3">Inhibitor of sigma-G Gin</fullName>
    </recommendedName>
</protein>
<reference evidence="1 2" key="1">
    <citation type="submission" date="2020-04" db="EMBL/GenBank/DDBJ databases">
        <authorList>
            <person name="Pajer P."/>
            <person name="Broz P."/>
        </authorList>
    </citation>
    <scope>NUCLEOTIDE SEQUENCE [LARGE SCALE GENOMIC DNA]</scope>
    <source>
        <strain evidence="2">NRL-ATB46093</strain>
    </source>
</reference>
<sequence length="49" mass="5547">MRELIGPCSNCGKDIYCRDGFLDGVYVEGKLLCFDCAAELKEQEEQTQK</sequence>
<organism evidence="1 2">
    <name type="scientific">Planococcus glaciei</name>
    <dbReference type="NCBI Taxonomy" id="459472"/>
    <lineage>
        <taxon>Bacteria</taxon>
        <taxon>Bacillati</taxon>
        <taxon>Bacillota</taxon>
        <taxon>Bacilli</taxon>
        <taxon>Bacillales</taxon>
        <taxon>Caryophanaceae</taxon>
        <taxon>Planococcus</taxon>
    </lineage>
</organism>
<name>A0A7H8Q8X3_9BACL</name>
<evidence type="ECO:0000313" key="2">
    <source>
        <dbReference type="Proteomes" id="UP000509222"/>
    </source>
</evidence>
<proteinExistence type="predicted"/>
<dbReference type="AlphaFoldDB" id="A0A7H8Q8X3"/>
<dbReference type="Proteomes" id="UP000509222">
    <property type="component" value="Chromosome"/>
</dbReference>
<evidence type="ECO:0008006" key="3">
    <source>
        <dbReference type="Google" id="ProtNLM"/>
    </source>
</evidence>
<dbReference type="EMBL" id="CP051177">
    <property type="protein sequence ID" value="QKX49723.1"/>
    <property type="molecule type" value="Genomic_DNA"/>
</dbReference>
<reference evidence="2" key="2">
    <citation type="submission" date="2020-06" db="EMBL/GenBank/DDBJ databases">
        <title>Isolation of Planomicrobium glaciei.</title>
        <authorList>
            <person name="Malisova L."/>
            <person name="Safrankova R."/>
            <person name="Jakubu V."/>
            <person name="Spanelova P."/>
        </authorList>
    </citation>
    <scope>NUCLEOTIDE SEQUENCE [LARGE SCALE GENOMIC DNA]</scope>
    <source>
        <strain evidence="2">NRL-ATB46093</strain>
    </source>
</reference>
<keyword evidence="2" id="KW-1185">Reference proteome</keyword>
<accession>A0A7H8Q8X3</accession>
<evidence type="ECO:0000313" key="1">
    <source>
        <dbReference type="EMBL" id="QKX49723.1"/>
    </source>
</evidence>
<gene>
    <name evidence="1" type="ORF">HF394_03505</name>
</gene>
<dbReference type="RefSeq" id="WP_176294088.1">
    <property type="nucleotide sequence ID" value="NZ_CP051177.1"/>
</dbReference>